<accession>A0A931DBB1</accession>
<proteinExistence type="predicted"/>
<feature type="transmembrane region" description="Helical" evidence="2">
    <location>
        <begin position="194"/>
        <end position="213"/>
    </location>
</feature>
<feature type="transmembrane region" description="Helical" evidence="2">
    <location>
        <begin position="122"/>
        <end position="143"/>
    </location>
</feature>
<evidence type="ECO:0000313" key="4">
    <source>
        <dbReference type="Proteomes" id="UP000614047"/>
    </source>
</evidence>
<comment type="caution">
    <text evidence="3">The sequence shown here is derived from an EMBL/GenBank/DDBJ whole genome shotgun (WGS) entry which is preliminary data.</text>
</comment>
<dbReference type="EMBL" id="JADOUA010000001">
    <property type="protein sequence ID" value="MBG6087025.1"/>
    <property type="molecule type" value="Genomic_DNA"/>
</dbReference>
<feature type="transmembrane region" description="Helical" evidence="2">
    <location>
        <begin position="163"/>
        <end position="182"/>
    </location>
</feature>
<feature type="transmembrane region" description="Helical" evidence="2">
    <location>
        <begin position="233"/>
        <end position="254"/>
    </location>
</feature>
<reference evidence="3" key="1">
    <citation type="submission" date="2020-11" db="EMBL/GenBank/DDBJ databases">
        <title>Sequencing the genomes of 1000 actinobacteria strains.</title>
        <authorList>
            <person name="Klenk H.-P."/>
        </authorList>
    </citation>
    <scope>NUCLEOTIDE SEQUENCE</scope>
    <source>
        <strain evidence="3">DSM 43175</strain>
    </source>
</reference>
<name>A0A931DBB1_9ACTN</name>
<dbReference type="InterPro" id="IPR009339">
    <property type="entry name" value="DUF998"/>
</dbReference>
<evidence type="ECO:0000256" key="1">
    <source>
        <dbReference type="SAM" id="MobiDB-lite"/>
    </source>
</evidence>
<keyword evidence="2" id="KW-0472">Membrane</keyword>
<keyword evidence="2" id="KW-0812">Transmembrane</keyword>
<feature type="transmembrane region" description="Helical" evidence="2">
    <location>
        <begin position="291"/>
        <end position="317"/>
    </location>
</feature>
<dbReference type="AlphaFoldDB" id="A0A931DBB1"/>
<evidence type="ECO:0000313" key="3">
    <source>
        <dbReference type="EMBL" id="MBG6087025.1"/>
    </source>
</evidence>
<dbReference type="RefSeq" id="WP_197009949.1">
    <property type="nucleotide sequence ID" value="NZ_BAABES010000007.1"/>
</dbReference>
<sequence>MTCSFVQVHTVSTHGESDRRVSKRSSTGEGYVAYTPEFTTMVQAPLVSLRTSGAFDETNRAPGGEASGWTSGHRDGACGRRLEDFAPATARTAVRIRLPDMRPLAEPDTMTSSTATGGRRRLIAAGVIAGPLYVLTSLAEVVLTPGFDPTRHAWSQLALADQGWIHVLNLIATGTLLVVFAIGLSTVRPRSRAVPPLVAVFGLSMVVAGIFPVDPGNGFPAGSGDPDAPSPSALVHFGAGAVGFVAVAIGLVLVARRLTAHGSTGLARTARVVAPVFVLAFAFMASGVGGMAAGIVVFTISLIALFAAISAIALEFLKHPHRRL</sequence>
<feature type="transmembrane region" description="Helical" evidence="2">
    <location>
        <begin position="266"/>
        <end position="285"/>
    </location>
</feature>
<keyword evidence="2" id="KW-1133">Transmembrane helix</keyword>
<gene>
    <name evidence="3" type="ORF">IW256_001138</name>
</gene>
<organism evidence="3 4">
    <name type="scientific">Actinomadura viridis</name>
    <dbReference type="NCBI Taxonomy" id="58110"/>
    <lineage>
        <taxon>Bacteria</taxon>
        <taxon>Bacillati</taxon>
        <taxon>Actinomycetota</taxon>
        <taxon>Actinomycetes</taxon>
        <taxon>Streptosporangiales</taxon>
        <taxon>Thermomonosporaceae</taxon>
        <taxon>Actinomadura</taxon>
    </lineage>
</organism>
<feature type="region of interest" description="Disordered" evidence="1">
    <location>
        <begin position="54"/>
        <end position="73"/>
    </location>
</feature>
<evidence type="ECO:0000256" key="2">
    <source>
        <dbReference type="SAM" id="Phobius"/>
    </source>
</evidence>
<protein>
    <recommendedName>
        <fullName evidence="5">DUF998 domain-containing protein</fullName>
    </recommendedName>
</protein>
<keyword evidence="4" id="KW-1185">Reference proteome</keyword>
<dbReference type="Pfam" id="PF06197">
    <property type="entry name" value="DUF998"/>
    <property type="match status" value="1"/>
</dbReference>
<dbReference type="Proteomes" id="UP000614047">
    <property type="component" value="Unassembled WGS sequence"/>
</dbReference>
<evidence type="ECO:0008006" key="5">
    <source>
        <dbReference type="Google" id="ProtNLM"/>
    </source>
</evidence>